<keyword evidence="2" id="KW-1185">Reference proteome</keyword>
<proteinExistence type="predicted"/>
<accession>A0A1Q5Q9J2</accession>
<name>A0A1Q5Q9J2_TALAT</name>
<dbReference type="GeneID" id="31001432"/>
<dbReference type="OrthoDB" id="5424391at2759"/>
<protein>
    <submittedName>
        <fullName evidence="1">Uncharacterized protein</fullName>
    </submittedName>
</protein>
<organism evidence="1 2">
    <name type="scientific">Talaromyces atroroseus</name>
    <dbReference type="NCBI Taxonomy" id="1441469"/>
    <lineage>
        <taxon>Eukaryota</taxon>
        <taxon>Fungi</taxon>
        <taxon>Dikarya</taxon>
        <taxon>Ascomycota</taxon>
        <taxon>Pezizomycotina</taxon>
        <taxon>Eurotiomycetes</taxon>
        <taxon>Eurotiomycetidae</taxon>
        <taxon>Eurotiales</taxon>
        <taxon>Trichocomaceae</taxon>
        <taxon>Talaromyces</taxon>
        <taxon>Talaromyces sect. Trachyspermi</taxon>
    </lineage>
</organism>
<dbReference type="RefSeq" id="XP_020122727.1">
    <property type="nucleotide sequence ID" value="XM_020261367.1"/>
</dbReference>
<evidence type="ECO:0000313" key="1">
    <source>
        <dbReference type="EMBL" id="OKL62606.1"/>
    </source>
</evidence>
<dbReference type="Proteomes" id="UP000214365">
    <property type="component" value="Unassembled WGS sequence"/>
</dbReference>
<dbReference type="EMBL" id="LFMY01000002">
    <property type="protein sequence ID" value="OKL62606.1"/>
    <property type="molecule type" value="Genomic_DNA"/>
</dbReference>
<reference evidence="1 2" key="1">
    <citation type="submission" date="2015-06" db="EMBL/GenBank/DDBJ databases">
        <title>Talaromyces atroroseus IBT 11181 draft genome.</title>
        <authorList>
            <person name="Rasmussen K.B."/>
            <person name="Rasmussen S."/>
            <person name="Petersen B."/>
            <person name="Sicheritz-Ponten T."/>
            <person name="Mortensen U.H."/>
            <person name="Thrane U."/>
        </authorList>
    </citation>
    <scope>NUCLEOTIDE SEQUENCE [LARGE SCALE GENOMIC DNA]</scope>
    <source>
        <strain evidence="1 2">IBT 11181</strain>
    </source>
</reference>
<comment type="caution">
    <text evidence="1">The sequence shown here is derived from an EMBL/GenBank/DDBJ whole genome shotgun (WGS) entry which is preliminary data.</text>
</comment>
<gene>
    <name evidence="1" type="ORF">UA08_01677</name>
</gene>
<sequence>MKSTSALGVKRWMISKLNPPLPQTPRESQQLLSALTSSFRRQLDAADTNSAAQSTNQHLQTILQNPLFRVVPSKPSYPPLGLQDENASRKKKMAEAPMAFFDDLAAAGMLGFNDVRDCLKAQLALFDMASRDVRDQMKNTGAGKKVIEWFWTSDSFARFALFKYTNIFECAVGFMVAEGLHDQINSLIRELGRLAARQTNMSEENRRRLFGKVFRHYINADIHYGKGLTAALQTFNMFCSVTKPEKKDMFVASTFFIGRFIVKQKDSEQFRAVSVAVFDDFCKNLGGIPDPEVRLWHHAMQLYHPSHPDARPILRHAQDHHDHETSPFFGARKDDTIQVYLDAMRFLIEQKKHKDALRLSTYIEKLLSDQQATDVKFHDHSPELSELMVRANLALG</sequence>
<dbReference type="AlphaFoldDB" id="A0A1Q5Q9J2"/>
<evidence type="ECO:0000313" key="2">
    <source>
        <dbReference type="Proteomes" id="UP000214365"/>
    </source>
</evidence>